<name>A0A9D1L310_9BACT</name>
<dbReference type="EMBL" id="DVML01000008">
    <property type="protein sequence ID" value="HIU22205.1"/>
    <property type="molecule type" value="Genomic_DNA"/>
</dbReference>
<reference evidence="1" key="1">
    <citation type="submission" date="2020-10" db="EMBL/GenBank/DDBJ databases">
        <authorList>
            <person name="Gilroy R."/>
        </authorList>
    </citation>
    <scope>NUCLEOTIDE SEQUENCE</scope>
    <source>
        <strain evidence="1">CHK197-8231</strain>
    </source>
</reference>
<comment type="caution">
    <text evidence="1">The sequence shown here is derived from an EMBL/GenBank/DDBJ whole genome shotgun (WGS) entry which is preliminary data.</text>
</comment>
<evidence type="ECO:0000313" key="1">
    <source>
        <dbReference type="EMBL" id="HIU22205.1"/>
    </source>
</evidence>
<gene>
    <name evidence="1" type="ORF">IAD49_01350</name>
</gene>
<dbReference type="AlphaFoldDB" id="A0A9D1L310"/>
<accession>A0A9D1L310</accession>
<organism evidence="1 2">
    <name type="scientific">Candidatus Fimihabitans intestinipullorum</name>
    <dbReference type="NCBI Taxonomy" id="2840820"/>
    <lineage>
        <taxon>Bacteria</taxon>
        <taxon>Bacillati</taxon>
        <taxon>Mycoplasmatota</taxon>
        <taxon>Mycoplasmatota incertae sedis</taxon>
        <taxon>Candidatus Fimihabitans</taxon>
    </lineage>
</organism>
<protein>
    <submittedName>
        <fullName evidence="1">Uncharacterized protein</fullName>
    </submittedName>
</protein>
<reference evidence="1" key="2">
    <citation type="journal article" date="2021" name="PeerJ">
        <title>Extensive microbial diversity within the chicken gut microbiome revealed by metagenomics and culture.</title>
        <authorList>
            <person name="Gilroy R."/>
            <person name="Ravi A."/>
            <person name="Getino M."/>
            <person name="Pursley I."/>
            <person name="Horton D.L."/>
            <person name="Alikhan N.F."/>
            <person name="Baker D."/>
            <person name="Gharbi K."/>
            <person name="Hall N."/>
            <person name="Watson M."/>
            <person name="Adriaenssens E.M."/>
            <person name="Foster-Nyarko E."/>
            <person name="Jarju S."/>
            <person name="Secka A."/>
            <person name="Antonio M."/>
            <person name="Oren A."/>
            <person name="Chaudhuri R.R."/>
            <person name="La Ragione R."/>
            <person name="Hildebrand F."/>
            <person name="Pallen M.J."/>
        </authorList>
    </citation>
    <scope>NUCLEOTIDE SEQUENCE</scope>
    <source>
        <strain evidence="1">CHK197-8231</strain>
    </source>
</reference>
<dbReference type="Proteomes" id="UP000824087">
    <property type="component" value="Unassembled WGS sequence"/>
</dbReference>
<evidence type="ECO:0000313" key="2">
    <source>
        <dbReference type="Proteomes" id="UP000824087"/>
    </source>
</evidence>
<proteinExistence type="predicted"/>
<sequence length="248" mass="26489">MTANFEVGLEAPGSYAEYEVVVANDSTFPIELMSIDGIYEANQKAPTSITFSTDDIVTGEILEAGEEKAFIVRVDFDIDATSLPTQNKQLTLTLNYEQTDSSGTTYPQQLDFQAFSDATEAVISGADKLAPVNSSGSTASMIGGKLATGVFRAGHSYRVDVELHYGTFNTAMTGQLGLRTGSGTYDYTAVSGSWKESGNIYSYEFTVPSTTPLMNNTGEFVLGVGGAYFEWSTRPSAAIATISVIQLS</sequence>